<evidence type="ECO:0000256" key="1">
    <source>
        <dbReference type="SAM" id="MobiDB-lite"/>
    </source>
</evidence>
<sequence length="812" mass="89493">MIPTPPSSANSIDTHARRIDITPGVLNPGTALGAHGSEQLNPNPRATLSRHYTSFQQHADHVLGAHRVVDDDGMTPRQEGRREGFNWSVSTVDEAVAPKYSCNPLPPAQISGKTPPPLEELLRHPSNDDADTAHNASVARVETFDIRPLTTSSSFSSAASSTLSRHNTARSSIASFARGLARHVSDVSIHLPPGVVNEQRGGRRPSVSRVVGLVEPIKGGKFERKLSFVLPPILKQRRSAEKVAKPTFTADLPSVSDSTQRSVQPAMTGSLRERRKVKLDLSLPTEIPDLPARSRPPIGNLSSITPSRPRSPKTPWIRNESPTWQQYAEPRTAPILEEDYIGQAAFGEGGNGFVFLPGTDTISSSQSPKLERPPIKARDRCYIARPRFKRSRSGRSGTSESTQARTPDGNWTPDETRVIQEKQARTIVELQQLGQTEKLTRSSRWRWTRSTTRSSDEGLQPQVVECTSRRFSVNPFKRSGRIPDQTDRDKEKGKHQSPSRPWWIGKQAVTSAPAPAPGTFDNMTAPPVFVPPGLKLVPTPAKPDANGEVKGKLADFSFDLGAGIAGRRPKPSPGGHWDSDALLMSFLSPDLAHNDSTEEEGPEGPVTPNYVARIIAVDKNASSGTPGLVTAPGEYMDANPLYSWQKPGQKTPSPDPPEVWFRVPQGVGDDSQLTPAALREKEERRKFEWIVPEHLPASPLCPLHAKYYGYSRGMCYWHSKKKKKKSIGSGNRPSMERGGAYEPDIQRDQAERVGEEVNPQVEDSRWRVGVMDSPPMQDRRKQKDWSIGDVDSSPKEEKTRKRRLESFSSPGP</sequence>
<evidence type="ECO:0000313" key="2">
    <source>
        <dbReference type="EMBL" id="KAF2824428.1"/>
    </source>
</evidence>
<proteinExistence type="predicted"/>
<dbReference type="OrthoDB" id="3648773at2759"/>
<gene>
    <name evidence="2" type="ORF">CC86DRAFT_354471</name>
</gene>
<feature type="compositionally biased region" description="Basic and acidic residues" evidence="1">
    <location>
        <begin position="484"/>
        <end position="494"/>
    </location>
</feature>
<feature type="compositionally biased region" description="Basic and acidic residues" evidence="1">
    <location>
        <begin position="744"/>
        <end position="755"/>
    </location>
</feature>
<dbReference type="EMBL" id="MU006230">
    <property type="protein sequence ID" value="KAF2824428.1"/>
    <property type="molecule type" value="Genomic_DNA"/>
</dbReference>
<feature type="region of interest" description="Disordered" evidence="1">
    <location>
        <begin position="287"/>
        <end position="318"/>
    </location>
</feature>
<organism evidence="2 3">
    <name type="scientific">Ophiobolus disseminans</name>
    <dbReference type="NCBI Taxonomy" id="1469910"/>
    <lineage>
        <taxon>Eukaryota</taxon>
        <taxon>Fungi</taxon>
        <taxon>Dikarya</taxon>
        <taxon>Ascomycota</taxon>
        <taxon>Pezizomycotina</taxon>
        <taxon>Dothideomycetes</taxon>
        <taxon>Pleosporomycetidae</taxon>
        <taxon>Pleosporales</taxon>
        <taxon>Pleosporineae</taxon>
        <taxon>Phaeosphaeriaceae</taxon>
        <taxon>Ophiobolus</taxon>
    </lineage>
</organism>
<evidence type="ECO:0000313" key="3">
    <source>
        <dbReference type="Proteomes" id="UP000799424"/>
    </source>
</evidence>
<feature type="region of interest" description="Disordered" evidence="1">
    <location>
        <begin position="253"/>
        <end position="273"/>
    </location>
</feature>
<name>A0A6A6ZUK1_9PLEO</name>
<feature type="region of interest" description="Disordered" evidence="1">
    <location>
        <begin position="386"/>
        <end position="414"/>
    </location>
</feature>
<feature type="region of interest" description="Disordered" evidence="1">
    <location>
        <begin position="474"/>
        <end position="501"/>
    </location>
</feature>
<accession>A0A6A6ZUK1</accession>
<dbReference type="Proteomes" id="UP000799424">
    <property type="component" value="Unassembled WGS sequence"/>
</dbReference>
<feature type="compositionally biased region" description="Polar residues" evidence="1">
    <location>
        <begin position="255"/>
        <end position="267"/>
    </location>
</feature>
<dbReference type="AlphaFoldDB" id="A0A6A6ZUK1"/>
<protein>
    <submittedName>
        <fullName evidence="2">Uncharacterized protein</fullName>
    </submittedName>
</protein>
<keyword evidence="3" id="KW-1185">Reference proteome</keyword>
<feature type="compositionally biased region" description="Basic and acidic residues" evidence="1">
    <location>
        <begin position="777"/>
        <end position="799"/>
    </location>
</feature>
<reference evidence="2" key="1">
    <citation type="journal article" date="2020" name="Stud. Mycol.">
        <title>101 Dothideomycetes genomes: a test case for predicting lifestyles and emergence of pathogens.</title>
        <authorList>
            <person name="Haridas S."/>
            <person name="Albert R."/>
            <person name="Binder M."/>
            <person name="Bloem J."/>
            <person name="Labutti K."/>
            <person name="Salamov A."/>
            <person name="Andreopoulos B."/>
            <person name="Baker S."/>
            <person name="Barry K."/>
            <person name="Bills G."/>
            <person name="Bluhm B."/>
            <person name="Cannon C."/>
            <person name="Castanera R."/>
            <person name="Culley D."/>
            <person name="Daum C."/>
            <person name="Ezra D."/>
            <person name="Gonzalez J."/>
            <person name="Henrissat B."/>
            <person name="Kuo A."/>
            <person name="Liang C."/>
            <person name="Lipzen A."/>
            <person name="Lutzoni F."/>
            <person name="Magnuson J."/>
            <person name="Mondo S."/>
            <person name="Nolan M."/>
            <person name="Ohm R."/>
            <person name="Pangilinan J."/>
            <person name="Park H.-J."/>
            <person name="Ramirez L."/>
            <person name="Alfaro M."/>
            <person name="Sun H."/>
            <person name="Tritt A."/>
            <person name="Yoshinaga Y."/>
            <person name="Zwiers L.-H."/>
            <person name="Turgeon B."/>
            <person name="Goodwin S."/>
            <person name="Spatafora J."/>
            <person name="Crous P."/>
            <person name="Grigoriev I."/>
        </authorList>
    </citation>
    <scope>NUCLEOTIDE SEQUENCE</scope>
    <source>
        <strain evidence="2">CBS 113818</strain>
    </source>
</reference>
<feature type="region of interest" description="Disordered" evidence="1">
    <location>
        <begin position="721"/>
        <end position="812"/>
    </location>
</feature>